<evidence type="ECO:0000256" key="9">
    <source>
        <dbReference type="ARBA" id="ARBA00022490"/>
    </source>
</evidence>
<keyword evidence="26" id="KW-1185">Reference proteome</keyword>
<dbReference type="PANTHER" id="PTHR46244:SF3">
    <property type="entry name" value="PHOSPHOENOLPYRUVATE-PROTEIN PHOSPHOTRANSFERASE"/>
    <property type="match status" value="1"/>
</dbReference>
<feature type="binding site" evidence="20">
    <location>
        <position position="429"/>
    </location>
    <ligand>
        <name>Mg(2+)</name>
        <dbReference type="ChEBI" id="CHEBI:18420"/>
    </ligand>
</feature>
<dbReference type="InterPro" id="IPR006318">
    <property type="entry name" value="PTS_EI-like"/>
</dbReference>
<evidence type="ECO:0000256" key="12">
    <source>
        <dbReference type="ARBA" id="ARBA00022683"/>
    </source>
</evidence>
<proteinExistence type="inferred from homology"/>
<dbReference type="Pfam" id="PF00391">
    <property type="entry name" value="PEP-utilizers"/>
    <property type="match status" value="1"/>
</dbReference>
<evidence type="ECO:0000256" key="14">
    <source>
        <dbReference type="ARBA" id="ARBA00022777"/>
    </source>
</evidence>
<evidence type="ECO:0000259" key="22">
    <source>
        <dbReference type="Pfam" id="PF00391"/>
    </source>
</evidence>
<dbReference type="EMBL" id="FODF01000007">
    <property type="protein sequence ID" value="SEN63012.1"/>
    <property type="molecule type" value="Genomic_DNA"/>
</dbReference>
<feature type="binding site" evidence="19">
    <location>
        <position position="294"/>
    </location>
    <ligand>
        <name>phosphoenolpyruvate</name>
        <dbReference type="ChEBI" id="CHEBI:58702"/>
    </ligand>
</feature>
<feature type="binding site" evidence="20">
    <location>
        <position position="453"/>
    </location>
    <ligand>
        <name>Mg(2+)</name>
        <dbReference type="ChEBI" id="CHEBI:18420"/>
    </ligand>
</feature>
<evidence type="ECO:0000313" key="26">
    <source>
        <dbReference type="Proteomes" id="UP000199512"/>
    </source>
</evidence>
<dbReference type="Pfam" id="PF05524">
    <property type="entry name" value="PEP-utilisers_N"/>
    <property type="match status" value="1"/>
</dbReference>
<keyword evidence="13 17" id="KW-0479">Metal-binding</keyword>
<evidence type="ECO:0000259" key="24">
    <source>
        <dbReference type="Pfam" id="PF05524"/>
    </source>
</evidence>
<accession>A0A1H8I3V4</accession>
<dbReference type="SUPFAM" id="SSF51621">
    <property type="entry name" value="Phosphoenolpyruvate/pyruvate domain"/>
    <property type="match status" value="1"/>
</dbReference>
<evidence type="ECO:0000256" key="1">
    <source>
        <dbReference type="ARBA" id="ARBA00000683"/>
    </source>
</evidence>
<dbReference type="OrthoDB" id="9765468at2"/>
<evidence type="ECO:0000256" key="17">
    <source>
        <dbReference type="PIRNR" id="PIRNR000732"/>
    </source>
</evidence>
<feature type="binding site" evidence="19">
    <location>
        <position position="330"/>
    </location>
    <ligand>
        <name>phosphoenolpyruvate</name>
        <dbReference type="ChEBI" id="CHEBI:58702"/>
    </ligand>
</feature>
<dbReference type="Proteomes" id="UP000199512">
    <property type="component" value="Unassembled WGS sequence"/>
</dbReference>
<evidence type="ECO:0000256" key="13">
    <source>
        <dbReference type="ARBA" id="ARBA00022723"/>
    </source>
</evidence>
<comment type="function">
    <text evidence="3 17">General (non sugar-specific) component of the phosphoenolpyruvate-dependent sugar phosphotransferase system (sugar PTS). This major carbohydrate active-transport system catalyzes the phosphorylation of incoming sugar substrates concomitantly with their translocation across the cell membrane. Enzyme I transfers the phosphoryl group from phosphoenolpyruvate (PEP) to the phosphoryl carrier protein (HPr).</text>
</comment>
<comment type="subcellular location">
    <subcellularLocation>
        <location evidence="4 17">Cytoplasm</location>
    </subcellularLocation>
</comment>
<keyword evidence="25" id="KW-0670">Pyruvate</keyword>
<dbReference type="STRING" id="215200.SAMN05216454_10726"/>
<dbReference type="RefSeq" id="WP_091975506.1">
    <property type="nucleotide sequence ID" value="NZ_FODF01000007.1"/>
</dbReference>
<comment type="similarity">
    <text evidence="5 17">Belongs to the PEP-utilizing enzyme family.</text>
</comment>
<dbReference type="NCBIfam" id="TIGR01417">
    <property type="entry name" value="PTS_I_fam"/>
    <property type="match status" value="1"/>
</dbReference>
<feature type="binding site" evidence="19">
    <location>
        <position position="463"/>
    </location>
    <ligand>
        <name>phosphoenolpyruvate</name>
        <dbReference type="ChEBI" id="CHEBI:58702"/>
    </ligand>
</feature>
<feature type="domain" description="PEP-utilising enzyme mobile" evidence="22">
    <location>
        <begin position="151"/>
        <end position="223"/>
    </location>
</feature>
<dbReference type="PRINTS" id="PR01736">
    <property type="entry name" value="PHPHTRNFRASE"/>
</dbReference>
<dbReference type="InterPro" id="IPR000121">
    <property type="entry name" value="PEP_util_C"/>
</dbReference>
<dbReference type="Gene3D" id="3.20.20.60">
    <property type="entry name" value="Phosphoenolpyruvate-binding domains"/>
    <property type="match status" value="1"/>
</dbReference>
<keyword evidence="10 17" id="KW-0762">Sugar transport</keyword>
<comment type="catalytic activity">
    <reaction evidence="1 17">
        <text>L-histidyl-[protein] + phosphoenolpyruvate = N(pros)-phospho-L-histidyl-[protein] + pyruvate</text>
        <dbReference type="Rhea" id="RHEA:23880"/>
        <dbReference type="Rhea" id="RHEA-COMP:9745"/>
        <dbReference type="Rhea" id="RHEA-COMP:9746"/>
        <dbReference type="ChEBI" id="CHEBI:15361"/>
        <dbReference type="ChEBI" id="CHEBI:29979"/>
        <dbReference type="ChEBI" id="CHEBI:58702"/>
        <dbReference type="ChEBI" id="CHEBI:64837"/>
        <dbReference type="EC" id="2.7.3.9"/>
    </reaction>
</comment>
<dbReference type="InterPro" id="IPR008279">
    <property type="entry name" value="PEP-util_enz_mobile_dom"/>
</dbReference>
<dbReference type="InterPro" id="IPR036637">
    <property type="entry name" value="Phosphohistidine_dom_sf"/>
</dbReference>
<keyword evidence="8 17" id="KW-0813">Transport</keyword>
<evidence type="ECO:0000256" key="3">
    <source>
        <dbReference type="ARBA" id="ARBA00002728"/>
    </source>
</evidence>
<dbReference type="PANTHER" id="PTHR46244">
    <property type="entry name" value="PHOSPHOENOLPYRUVATE-PROTEIN PHOSPHOTRANSFERASE"/>
    <property type="match status" value="1"/>
</dbReference>
<evidence type="ECO:0000313" key="25">
    <source>
        <dbReference type="EMBL" id="SEN63012.1"/>
    </source>
</evidence>
<keyword evidence="11 17" id="KW-0808">Transferase</keyword>
<dbReference type="InterPro" id="IPR008731">
    <property type="entry name" value="PTS_EIN"/>
</dbReference>
<keyword evidence="14 17" id="KW-0418">Kinase</keyword>
<evidence type="ECO:0000256" key="4">
    <source>
        <dbReference type="ARBA" id="ARBA00004496"/>
    </source>
</evidence>
<keyword evidence="9 17" id="KW-0963">Cytoplasm</keyword>
<dbReference type="InterPro" id="IPR018274">
    <property type="entry name" value="PEP_util_AS"/>
</dbReference>
<evidence type="ECO:0000256" key="8">
    <source>
        <dbReference type="ARBA" id="ARBA00022448"/>
    </source>
</evidence>
<feature type="domain" description="PEP-utilising enzyme C-terminal" evidence="23">
    <location>
        <begin position="249"/>
        <end position="538"/>
    </location>
</feature>
<dbReference type="FunFam" id="3.20.20.60:FF:000007">
    <property type="entry name" value="Phosphoenolpyruvate-protein phosphotransferase"/>
    <property type="match status" value="1"/>
</dbReference>
<reference evidence="25 26" key="1">
    <citation type="submission" date="2016-10" db="EMBL/GenBank/DDBJ databases">
        <authorList>
            <person name="de Groot N.N."/>
        </authorList>
    </citation>
    <scope>NUCLEOTIDE SEQUENCE [LARGE SCALE GENOMIC DNA]</scope>
    <source>
        <strain evidence="25 26">Calf135</strain>
    </source>
</reference>
<evidence type="ECO:0000256" key="21">
    <source>
        <dbReference type="SAM" id="Coils"/>
    </source>
</evidence>
<dbReference type="GO" id="GO:0016301">
    <property type="term" value="F:kinase activity"/>
    <property type="evidence" value="ECO:0007669"/>
    <property type="project" value="UniProtKB-KW"/>
</dbReference>
<evidence type="ECO:0000256" key="5">
    <source>
        <dbReference type="ARBA" id="ARBA00007837"/>
    </source>
</evidence>
<dbReference type="GO" id="GO:0009401">
    <property type="term" value="P:phosphoenolpyruvate-dependent sugar phosphotransferase system"/>
    <property type="evidence" value="ECO:0007669"/>
    <property type="project" value="UniProtKB-KW"/>
</dbReference>
<evidence type="ECO:0000256" key="20">
    <source>
        <dbReference type="PIRSR" id="PIRSR000732-3"/>
    </source>
</evidence>
<evidence type="ECO:0000256" key="10">
    <source>
        <dbReference type="ARBA" id="ARBA00022597"/>
    </source>
</evidence>
<dbReference type="GO" id="GO:0008965">
    <property type="term" value="F:phosphoenolpyruvate-protein phosphotransferase activity"/>
    <property type="evidence" value="ECO:0007669"/>
    <property type="project" value="UniProtKB-EC"/>
</dbReference>
<keyword evidence="15 17" id="KW-0460">Magnesium</keyword>
<evidence type="ECO:0000256" key="7">
    <source>
        <dbReference type="ARBA" id="ARBA00016544"/>
    </source>
</evidence>
<dbReference type="InterPro" id="IPR024692">
    <property type="entry name" value="PTS_EI"/>
</dbReference>
<dbReference type="Gene3D" id="1.10.274.10">
    <property type="entry name" value="PtsI, HPr-binding domain"/>
    <property type="match status" value="1"/>
</dbReference>
<evidence type="ECO:0000256" key="6">
    <source>
        <dbReference type="ARBA" id="ARBA00012232"/>
    </source>
</evidence>
<feature type="domain" description="Phosphotransferase system enzyme I N-terminal" evidence="24">
    <location>
        <begin position="3"/>
        <end position="124"/>
    </location>
</feature>
<gene>
    <name evidence="25" type="ORF">SAMN05216454_10726</name>
</gene>
<evidence type="ECO:0000256" key="18">
    <source>
        <dbReference type="PIRSR" id="PIRSR000732-1"/>
    </source>
</evidence>
<feature type="active site" description="Proton donor" evidence="18">
    <location>
        <position position="500"/>
    </location>
</feature>
<evidence type="ECO:0000256" key="15">
    <source>
        <dbReference type="ARBA" id="ARBA00022842"/>
    </source>
</evidence>
<keyword evidence="21" id="KW-0175">Coiled coil</keyword>
<feature type="binding site" evidence="19">
    <location>
        <begin position="452"/>
        <end position="453"/>
    </location>
    <ligand>
        <name>phosphoenolpyruvate</name>
        <dbReference type="ChEBI" id="CHEBI:58702"/>
    </ligand>
</feature>
<sequence>MMKGIGASPGIAIGKALVVEENEIVIEKRAVTDVEAEVKKLNDAVEVSKEELTAVKEKVAKEVGEEESEIFGAHLLVLEDPEFIGEAENKIKNEAVNAEYALNEVKDMFVAIFEGMDNAYMKERAADVKDVTGRVLRHILGIKVIDLSSLKDEVVLVAHDLTPSDTATMDKSKVLGFLTDIGGRTSHTAIMSRTLEIAAIVGLSDATKTIKDNDMVIFDGDTGEVFVNPEQSLIDEYTEKKRLFEEEKKELELLKGKKSVTTDGKHVELAGNIGTPNDIEGLIKNDAEGVGLYRTEFLYMNSDKFPEEDTQYEAYKAVLEGMEGKPVVIRTLDIGGDKKLSYFEMEKEMNPFLGYRAIRLCLDKTEIFKTQLRALYRASVHGKLRIMFPMISSLEELLKAKEICNEVKKELSNEGIEYSKDVEIGMMIEVPSAAVISDILAKHVDFFSIGTNDLIQYTCAVDRMNQKISYLYNQFNPAVLRLINLVIKNAHAEGKWVGMCGESAGDQKMIPILLGFGLDEFSMSPISILRARKLVTSVSEADMKALANEVLSLSTAEEIEEYMEKFISNR</sequence>
<comment type="cofactor">
    <cofactor evidence="2 17 20">
        <name>Mg(2+)</name>
        <dbReference type="ChEBI" id="CHEBI:18420"/>
    </cofactor>
</comment>
<dbReference type="SUPFAM" id="SSF47831">
    <property type="entry name" value="Enzyme I of the PEP:sugar phosphotransferase system HPr-binding (sub)domain"/>
    <property type="match status" value="1"/>
</dbReference>
<dbReference type="SUPFAM" id="SSF52009">
    <property type="entry name" value="Phosphohistidine domain"/>
    <property type="match status" value="1"/>
</dbReference>
<dbReference type="AlphaFoldDB" id="A0A1H8I3V4"/>
<dbReference type="PIRSF" id="PIRSF000732">
    <property type="entry name" value="PTS_enzyme_I"/>
    <property type="match status" value="1"/>
</dbReference>
<evidence type="ECO:0000256" key="19">
    <source>
        <dbReference type="PIRSR" id="PIRSR000732-2"/>
    </source>
</evidence>
<evidence type="ECO:0000259" key="23">
    <source>
        <dbReference type="Pfam" id="PF02896"/>
    </source>
</evidence>
<dbReference type="InterPro" id="IPR050499">
    <property type="entry name" value="PEP-utilizing_PTS_enzyme"/>
</dbReference>
<feature type="active site" description="Tele-phosphohistidine intermediate" evidence="18">
    <location>
        <position position="187"/>
    </location>
</feature>
<dbReference type="InterPro" id="IPR040442">
    <property type="entry name" value="Pyrv_kinase-like_dom_sf"/>
</dbReference>
<keyword evidence="12 17" id="KW-0598">Phosphotransferase system</keyword>
<dbReference type="EC" id="2.7.3.9" evidence="6 17"/>
<evidence type="ECO:0000256" key="2">
    <source>
        <dbReference type="ARBA" id="ARBA00001946"/>
    </source>
</evidence>
<organism evidence="25 26">
    <name type="scientific">Peptostreptococcus russellii</name>
    <dbReference type="NCBI Taxonomy" id="215200"/>
    <lineage>
        <taxon>Bacteria</taxon>
        <taxon>Bacillati</taxon>
        <taxon>Bacillota</taxon>
        <taxon>Clostridia</taxon>
        <taxon>Peptostreptococcales</taxon>
        <taxon>Peptostreptococcaceae</taxon>
        <taxon>Peptostreptococcus</taxon>
    </lineage>
</organism>
<dbReference type="InterPro" id="IPR015813">
    <property type="entry name" value="Pyrv/PenolPyrv_kinase-like_dom"/>
</dbReference>
<dbReference type="Gene3D" id="3.50.30.10">
    <property type="entry name" value="Phosphohistidine domain"/>
    <property type="match status" value="1"/>
</dbReference>
<dbReference type="GO" id="GO:0046872">
    <property type="term" value="F:metal ion binding"/>
    <property type="evidence" value="ECO:0007669"/>
    <property type="project" value="UniProtKB-KW"/>
</dbReference>
<name>A0A1H8I3V4_9FIRM</name>
<evidence type="ECO:0000256" key="11">
    <source>
        <dbReference type="ARBA" id="ARBA00022679"/>
    </source>
</evidence>
<evidence type="ECO:0000256" key="16">
    <source>
        <dbReference type="ARBA" id="ARBA00033235"/>
    </source>
</evidence>
<feature type="coiled-coil region" evidence="21">
    <location>
        <begin position="31"/>
        <end position="69"/>
    </location>
</feature>
<protein>
    <recommendedName>
        <fullName evidence="7 17">Phosphoenolpyruvate-protein phosphotransferase</fullName>
        <ecNumber evidence="6 17">2.7.3.9</ecNumber>
    </recommendedName>
    <alternativeName>
        <fullName evidence="16 17">Phosphotransferase system, enzyme I</fullName>
    </alternativeName>
</protein>
<dbReference type="Pfam" id="PF02896">
    <property type="entry name" value="PEP-utilizers_C"/>
    <property type="match status" value="1"/>
</dbReference>
<dbReference type="GO" id="GO:0005737">
    <property type="term" value="C:cytoplasm"/>
    <property type="evidence" value="ECO:0007669"/>
    <property type="project" value="UniProtKB-SubCell"/>
</dbReference>
<dbReference type="InterPro" id="IPR036618">
    <property type="entry name" value="PtsI_HPr-bd_sf"/>
</dbReference>
<dbReference type="PROSITE" id="PS00370">
    <property type="entry name" value="PEP_ENZYMES_PHOS_SITE"/>
    <property type="match status" value="1"/>
</dbReference>